<accession>A0ABN9FP85</accession>
<keyword evidence="2" id="KW-1133">Transmembrane helix</keyword>
<keyword evidence="2" id="KW-0472">Membrane</keyword>
<gene>
    <name evidence="3" type="ORF">SPARVUS_LOCUS12506716</name>
</gene>
<dbReference type="Gene3D" id="3.10.20.90">
    <property type="entry name" value="Phosphatidylinositol 3-kinase Catalytic Subunit, Chain A, domain 1"/>
    <property type="match status" value="1"/>
</dbReference>
<dbReference type="InterPro" id="IPR002634">
    <property type="entry name" value="BolA"/>
</dbReference>
<feature type="transmembrane region" description="Helical" evidence="2">
    <location>
        <begin position="119"/>
        <end position="139"/>
    </location>
</feature>
<comment type="caution">
    <text evidence="3">The sequence shown here is derived from an EMBL/GenBank/DDBJ whole genome shotgun (WGS) entry which is preliminary data.</text>
</comment>
<dbReference type="EMBL" id="CATNWA010017214">
    <property type="protein sequence ID" value="CAI9598880.1"/>
    <property type="molecule type" value="Genomic_DNA"/>
</dbReference>
<dbReference type="InterPro" id="IPR045115">
    <property type="entry name" value="BOL2"/>
</dbReference>
<keyword evidence="2" id="KW-0812">Transmembrane</keyword>
<dbReference type="InterPro" id="IPR036065">
    <property type="entry name" value="BolA-like_sf"/>
</dbReference>
<comment type="similarity">
    <text evidence="1">Belongs to the BolA/IbaG family.</text>
</comment>
<evidence type="ECO:0000256" key="2">
    <source>
        <dbReference type="SAM" id="Phobius"/>
    </source>
</evidence>
<dbReference type="Pfam" id="PF01722">
    <property type="entry name" value="BolA"/>
    <property type="match status" value="1"/>
</dbReference>
<protein>
    <recommendedName>
        <fullName evidence="5">BolA family transcriptional regulator</fullName>
    </recommendedName>
</protein>
<evidence type="ECO:0000313" key="4">
    <source>
        <dbReference type="Proteomes" id="UP001162483"/>
    </source>
</evidence>
<name>A0ABN9FP85_9NEOB</name>
<organism evidence="3 4">
    <name type="scientific">Staurois parvus</name>
    <dbReference type="NCBI Taxonomy" id="386267"/>
    <lineage>
        <taxon>Eukaryota</taxon>
        <taxon>Metazoa</taxon>
        <taxon>Chordata</taxon>
        <taxon>Craniata</taxon>
        <taxon>Vertebrata</taxon>
        <taxon>Euteleostomi</taxon>
        <taxon>Amphibia</taxon>
        <taxon>Batrachia</taxon>
        <taxon>Anura</taxon>
        <taxon>Neobatrachia</taxon>
        <taxon>Ranoidea</taxon>
        <taxon>Ranidae</taxon>
        <taxon>Staurois</taxon>
    </lineage>
</organism>
<dbReference type="PANTHER" id="PTHR12735">
    <property type="entry name" value="BOLA-LIKE PROTEIN-RELATED"/>
    <property type="match status" value="1"/>
</dbReference>
<reference evidence="3" key="1">
    <citation type="submission" date="2023-05" db="EMBL/GenBank/DDBJ databases">
        <authorList>
            <person name="Stuckert A."/>
        </authorList>
    </citation>
    <scope>NUCLEOTIDE SEQUENCE</scope>
</reference>
<evidence type="ECO:0000256" key="1">
    <source>
        <dbReference type="RuleBase" id="RU003860"/>
    </source>
</evidence>
<dbReference type="Proteomes" id="UP001162483">
    <property type="component" value="Unassembled WGS sequence"/>
</dbReference>
<evidence type="ECO:0008006" key="5">
    <source>
        <dbReference type="Google" id="ProtNLM"/>
    </source>
</evidence>
<dbReference type="PANTHER" id="PTHR12735:SF27">
    <property type="entry name" value="BOLA-LIKE PROTEIN 2"/>
    <property type="match status" value="1"/>
</dbReference>
<dbReference type="SUPFAM" id="SSF82657">
    <property type="entry name" value="BolA-like"/>
    <property type="match status" value="1"/>
</dbReference>
<keyword evidence="4" id="KW-1185">Reference proteome</keyword>
<proteinExistence type="inferred from homology"/>
<evidence type="ECO:0000313" key="3">
    <source>
        <dbReference type="EMBL" id="CAI9598880.1"/>
    </source>
</evidence>
<sequence length="148" mass="16725">MDTRDHRYKGADPLGACRRSSVAGCWCHGWELSEALKEKLQWELQADHVEVKDTFPNHCSTSFKVTVVSPMFQGKPLLQRHMYMNSCPVDELKIIHTFDQKTDTGSVGAGKAEVRPEHLLTAITILSDVPFPILLWTVVFSRRMLAVS</sequence>